<sequence>MDLAVDTFLTMDYSTGKYEKIKCYRSDTPENLVNLPLHSSI</sequence>
<name>A0A183JUV2_9TREM</name>
<evidence type="ECO:0000313" key="3">
    <source>
        <dbReference type="WBParaSite" id="SCUD_0000649501-mRNA-1"/>
    </source>
</evidence>
<evidence type="ECO:0000313" key="2">
    <source>
        <dbReference type="Proteomes" id="UP000279833"/>
    </source>
</evidence>
<dbReference type="WBParaSite" id="SCUD_0000649501-mRNA-1">
    <property type="protein sequence ID" value="SCUD_0000649501-mRNA-1"/>
    <property type="gene ID" value="SCUD_0000649501"/>
</dbReference>
<dbReference type="AlphaFoldDB" id="A0A183JUV2"/>
<keyword evidence="2" id="KW-1185">Reference proteome</keyword>
<protein>
    <submittedName>
        <fullName evidence="3">Transposase</fullName>
    </submittedName>
</protein>
<dbReference type="Proteomes" id="UP000279833">
    <property type="component" value="Unassembled WGS sequence"/>
</dbReference>
<organism evidence="3">
    <name type="scientific">Schistosoma curassoni</name>
    <dbReference type="NCBI Taxonomy" id="6186"/>
    <lineage>
        <taxon>Eukaryota</taxon>
        <taxon>Metazoa</taxon>
        <taxon>Spiralia</taxon>
        <taxon>Lophotrochozoa</taxon>
        <taxon>Platyhelminthes</taxon>
        <taxon>Trematoda</taxon>
        <taxon>Digenea</taxon>
        <taxon>Strigeidida</taxon>
        <taxon>Schistosomatoidea</taxon>
        <taxon>Schistosomatidae</taxon>
        <taxon>Schistosoma</taxon>
    </lineage>
</organism>
<reference evidence="1 2" key="2">
    <citation type="submission" date="2018-11" db="EMBL/GenBank/DDBJ databases">
        <authorList>
            <consortium name="Pathogen Informatics"/>
        </authorList>
    </citation>
    <scope>NUCLEOTIDE SEQUENCE [LARGE SCALE GENOMIC DNA]</scope>
    <source>
        <strain evidence="1">Dakar</strain>
        <strain evidence="2">Dakar, Senegal</strain>
    </source>
</reference>
<reference evidence="3" key="1">
    <citation type="submission" date="2016-06" db="UniProtKB">
        <authorList>
            <consortium name="WormBaseParasite"/>
        </authorList>
    </citation>
    <scope>IDENTIFICATION</scope>
</reference>
<dbReference type="EMBL" id="UZAK01014719">
    <property type="protein sequence ID" value="VDP04619.1"/>
    <property type="molecule type" value="Genomic_DNA"/>
</dbReference>
<proteinExistence type="predicted"/>
<evidence type="ECO:0000313" key="1">
    <source>
        <dbReference type="EMBL" id="VDP04619.1"/>
    </source>
</evidence>
<accession>A0A183JUV2</accession>
<gene>
    <name evidence="1" type="ORF">SCUD_LOCUS6495</name>
</gene>